<comment type="caution">
    <text evidence="1">The sequence shown here is derived from an EMBL/GenBank/DDBJ whole genome shotgun (WGS) entry which is preliminary data.</text>
</comment>
<dbReference type="EMBL" id="JBDJPC010000004">
    <property type="protein sequence ID" value="KAL1505887.1"/>
    <property type="molecule type" value="Genomic_DNA"/>
</dbReference>
<keyword evidence="2" id="KW-1185">Reference proteome</keyword>
<accession>A0ABD1EXX7</accession>
<name>A0ABD1EXX7_HYPHA</name>
<organism evidence="1 2">
    <name type="scientific">Hypothenemus hampei</name>
    <name type="common">Coffee berry borer</name>
    <dbReference type="NCBI Taxonomy" id="57062"/>
    <lineage>
        <taxon>Eukaryota</taxon>
        <taxon>Metazoa</taxon>
        <taxon>Ecdysozoa</taxon>
        <taxon>Arthropoda</taxon>
        <taxon>Hexapoda</taxon>
        <taxon>Insecta</taxon>
        <taxon>Pterygota</taxon>
        <taxon>Neoptera</taxon>
        <taxon>Endopterygota</taxon>
        <taxon>Coleoptera</taxon>
        <taxon>Polyphaga</taxon>
        <taxon>Cucujiformia</taxon>
        <taxon>Curculionidae</taxon>
        <taxon>Scolytinae</taxon>
        <taxon>Hypothenemus</taxon>
    </lineage>
</organism>
<evidence type="ECO:0000313" key="2">
    <source>
        <dbReference type="Proteomes" id="UP001566132"/>
    </source>
</evidence>
<reference evidence="1 2" key="1">
    <citation type="submission" date="2024-05" db="EMBL/GenBank/DDBJ databases">
        <title>Genetic variation in Jamaican populations of the coffee berry borer (Hypothenemus hampei).</title>
        <authorList>
            <person name="Errbii M."/>
            <person name="Myrie A."/>
        </authorList>
    </citation>
    <scope>NUCLEOTIDE SEQUENCE [LARGE SCALE GENOMIC DNA]</scope>
    <source>
        <strain evidence="1">JA-Hopewell-2020-01-JO</strain>
        <tissue evidence="1">Whole body</tissue>
    </source>
</reference>
<dbReference type="Proteomes" id="UP001566132">
    <property type="component" value="Unassembled WGS sequence"/>
</dbReference>
<dbReference type="AlphaFoldDB" id="A0ABD1EXX7"/>
<protein>
    <submittedName>
        <fullName evidence="1">Uncharacterized protein</fullName>
    </submittedName>
</protein>
<sequence length="256" mass="29490">MTSEDEYFDSIEDTEFEECCSFCNDKYNERESDIDEMESPNELSHLVPFYLGNVDKSEVDSIKNESKTNTSVNTKLKRRNPLLSITDQRKNRSYLTMFYARTGGSNKNQDTTRTTCISPKSNICCVNTERNFYYESANSTGFLESDGNEKGLQDVRFNYDSKELLGNNLISVSETLVNSLVPTRQWTKRDSAKSKTKPIKLGELGGLGPNIVHDKLELLRKRQNYGKTVSEKNRIKILENKVVRKLKEEIRENNKF</sequence>
<evidence type="ECO:0000313" key="1">
    <source>
        <dbReference type="EMBL" id="KAL1505887.1"/>
    </source>
</evidence>
<gene>
    <name evidence="1" type="ORF">ABEB36_005341</name>
</gene>
<proteinExistence type="predicted"/>